<reference evidence="1 2" key="1">
    <citation type="journal article" date="2015" name="Nature">
        <title>rRNA introns, odd ribosomes, and small enigmatic genomes across a large radiation of phyla.</title>
        <authorList>
            <person name="Brown C.T."/>
            <person name="Hug L.A."/>
            <person name="Thomas B.C."/>
            <person name="Sharon I."/>
            <person name="Castelle C.J."/>
            <person name="Singh A."/>
            <person name="Wilkins M.J."/>
            <person name="Williams K.H."/>
            <person name="Banfield J.F."/>
        </authorList>
    </citation>
    <scope>NUCLEOTIDE SEQUENCE [LARGE SCALE GENOMIC DNA]</scope>
</reference>
<dbReference type="AlphaFoldDB" id="A0A0G1XW29"/>
<protein>
    <submittedName>
        <fullName evidence="1">Uncharacterized protein</fullName>
    </submittedName>
</protein>
<organism evidence="1 2">
    <name type="scientific">Candidatus Adlerbacteria bacterium GW2011_GWA1_54_10</name>
    <dbReference type="NCBI Taxonomy" id="1618605"/>
    <lineage>
        <taxon>Bacteria</taxon>
        <taxon>Candidatus Adleribacteriota</taxon>
    </lineage>
</organism>
<name>A0A0G1XW29_9BACT</name>
<accession>A0A0G1XW29</accession>
<proteinExistence type="predicted"/>
<comment type="caution">
    <text evidence="1">The sequence shown here is derived from an EMBL/GenBank/DDBJ whole genome shotgun (WGS) entry which is preliminary data.</text>
</comment>
<sequence>MFLPEVTFEVTPAELEAELFYSFSRPQRHRWHDFLYRTYPELYEGPHLVWRLSEVMDPAVLQCHPKLAELIRPIKWGYNSFKDITIDGVEMVQYFAQVYKNCISAGYPFEQTMQKLWEEAQKHKDALERF</sequence>
<evidence type="ECO:0000313" key="2">
    <source>
        <dbReference type="Proteomes" id="UP000034740"/>
    </source>
</evidence>
<dbReference type="Proteomes" id="UP000034740">
    <property type="component" value="Unassembled WGS sequence"/>
</dbReference>
<dbReference type="EMBL" id="LCRO01000016">
    <property type="protein sequence ID" value="KKW35161.1"/>
    <property type="molecule type" value="Genomic_DNA"/>
</dbReference>
<evidence type="ECO:0000313" key="1">
    <source>
        <dbReference type="EMBL" id="KKW35161.1"/>
    </source>
</evidence>
<gene>
    <name evidence="1" type="ORF">UY83_C0016G0003</name>
</gene>